<dbReference type="EMBL" id="FQNC01000046">
    <property type="protein sequence ID" value="SGY68089.1"/>
    <property type="molecule type" value="Genomic_DNA"/>
</dbReference>
<gene>
    <name evidence="1" type="primary">BQ5605_C004g02847</name>
    <name evidence="1" type="ORF">BQ5605_C004G02847</name>
</gene>
<reference evidence="1 2" key="1">
    <citation type="submission" date="2016-11" db="EMBL/GenBank/DDBJ databases">
        <authorList>
            <person name="Jaros S."/>
            <person name="Januszkiewicz K."/>
            <person name="Wedrychowicz H."/>
        </authorList>
    </citation>
    <scope>NUCLEOTIDE SEQUENCE [LARGE SCALE GENOMIC DNA]</scope>
</reference>
<organism evidence="1 2">
    <name type="scientific">Microbotryum silenes-dioicae</name>
    <dbReference type="NCBI Taxonomy" id="796604"/>
    <lineage>
        <taxon>Eukaryota</taxon>
        <taxon>Fungi</taxon>
        <taxon>Dikarya</taxon>
        <taxon>Basidiomycota</taxon>
        <taxon>Pucciniomycotina</taxon>
        <taxon>Microbotryomycetes</taxon>
        <taxon>Microbotryales</taxon>
        <taxon>Microbotryaceae</taxon>
        <taxon>Microbotryum</taxon>
    </lineage>
</organism>
<evidence type="ECO:0000313" key="2">
    <source>
        <dbReference type="Proteomes" id="UP000249464"/>
    </source>
</evidence>
<name>A0A2X0MD36_9BASI</name>
<dbReference type="STRING" id="796604.A0A2X0MD36"/>
<dbReference type="AlphaFoldDB" id="A0A2X0MD36"/>
<evidence type="ECO:0000313" key="1">
    <source>
        <dbReference type="EMBL" id="SGY68089.1"/>
    </source>
</evidence>
<keyword evidence="2" id="KW-1185">Reference proteome</keyword>
<accession>A0A2X0MD36</accession>
<dbReference type="Proteomes" id="UP000249464">
    <property type="component" value="Unassembled WGS sequence"/>
</dbReference>
<sequence>MPPQPPDPPDTPDHPSVADALGRCLGFLAPAQWKALDPNQTRWATLGFMAILYSLCEDGGNSTGRRARSLPSREIFRRVSDGKDVDRFSYVSMRGVISLRVDVWT</sequence>
<proteinExistence type="predicted"/>
<protein>
    <submittedName>
        <fullName evidence="1">BQ5605_C004g02847 protein</fullName>
    </submittedName>
</protein>